<feature type="domain" description="Sugar phosphate transporter" evidence="7">
    <location>
        <begin position="48"/>
        <end position="329"/>
    </location>
</feature>
<evidence type="ECO:0000313" key="9">
    <source>
        <dbReference type="Proteomes" id="UP001530400"/>
    </source>
</evidence>
<comment type="caution">
    <text evidence="8">The sequence shown here is derived from an EMBL/GenBank/DDBJ whole genome shotgun (WGS) entry which is preliminary data.</text>
</comment>
<gene>
    <name evidence="8" type="ORF">ACHAWO_001486</name>
</gene>
<dbReference type="PANTHER" id="PTHR11132">
    <property type="entry name" value="SOLUTE CARRIER FAMILY 35"/>
    <property type="match status" value="1"/>
</dbReference>
<name>A0ABD3QTY0_9STRA</name>
<dbReference type="InterPro" id="IPR050186">
    <property type="entry name" value="TPT_transporter"/>
</dbReference>
<feature type="transmembrane region" description="Helical" evidence="6">
    <location>
        <begin position="218"/>
        <end position="237"/>
    </location>
</feature>
<evidence type="ECO:0000259" key="7">
    <source>
        <dbReference type="Pfam" id="PF03151"/>
    </source>
</evidence>
<feature type="transmembrane region" description="Helical" evidence="6">
    <location>
        <begin position="77"/>
        <end position="97"/>
    </location>
</feature>
<feature type="transmembrane region" description="Helical" evidence="6">
    <location>
        <begin position="117"/>
        <end position="139"/>
    </location>
</feature>
<organism evidence="8 9">
    <name type="scientific">Cyclotella atomus</name>
    <dbReference type="NCBI Taxonomy" id="382360"/>
    <lineage>
        <taxon>Eukaryota</taxon>
        <taxon>Sar</taxon>
        <taxon>Stramenopiles</taxon>
        <taxon>Ochrophyta</taxon>
        <taxon>Bacillariophyta</taxon>
        <taxon>Coscinodiscophyceae</taxon>
        <taxon>Thalassiosirophycidae</taxon>
        <taxon>Stephanodiscales</taxon>
        <taxon>Stephanodiscaceae</taxon>
        <taxon>Cyclotella</taxon>
    </lineage>
</organism>
<sequence length="336" mass="36530">MPPTKPSINSEEDTNGTNESEKLPLHQNDDVDAHPQPPTQAKKIGTALFYAISSLGVIFANKIVLSTYKFPSVQTLAFLQFASTTVALKLASAFGFVSLMPITWKGVRSILPLSTCYLLNILTGLSATQNLSLPMMVLLRRASILMTMLLEKWMLNSNPSTTVQISVGFMLVGAMVAALGDLSFNMIGYIVIFFNDLFTALNGVILKKTADEYRKSKMTVLFLNSLLSAIGVSVIILLVPGEVERVVNFELYSNPSFMVYLVFASLMGSVLNLAIFLCTSTNSALTTTVVGCLKNVLTSYLGMFVGGDYIFSWLNFLGINLSIAGSLIYARATFKG</sequence>
<keyword evidence="3 6" id="KW-1133">Transmembrane helix</keyword>
<dbReference type="EMBL" id="JALLPJ020000057">
    <property type="protein sequence ID" value="KAL3803982.1"/>
    <property type="molecule type" value="Genomic_DNA"/>
</dbReference>
<keyword evidence="4 6" id="KW-0472">Membrane</keyword>
<evidence type="ECO:0000256" key="1">
    <source>
        <dbReference type="ARBA" id="ARBA00004141"/>
    </source>
</evidence>
<dbReference type="Pfam" id="PF03151">
    <property type="entry name" value="TPT"/>
    <property type="match status" value="1"/>
</dbReference>
<proteinExistence type="predicted"/>
<dbReference type="Proteomes" id="UP001530400">
    <property type="component" value="Unassembled WGS sequence"/>
</dbReference>
<accession>A0ABD3QTY0</accession>
<dbReference type="InterPro" id="IPR004853">
    <property type="entry name" value="Sugar_P_trans_dom"/>
</dbReference>
<reference evidence="8 9" key="1">
    <citation type="submission" date="2024-10" db="EMBL/GenBank/DDBJ databases">
        <title>Updated reference genomes for cyclostephanoid diatoms.</title>
        <authorList>
            <person name="Roberts W.R."/>
            <person name="Alverson A.J."/>
        </authorList>
    </citation>
    <scope>NUCLEOTIDE SEQUENCE [LARGE SCALE GENOMIC DNA]</scope>
    <source>
        <strain evidence="8 9">AJA010-31</strain>
    </source>
</reference>
<feature type="region of interest" description="Disordered" evidence="5">
    <location>
        <begin position="1"/>
        <end position="37"/>
    </location>
</feature>
<evidence type="ECO:0000256" key="6">
    <source>
        <dbReference type="SAM" id="Phobius"/>
    </source>
</evidence>
<feature type="transmembrane region" description="Helical" evidence="6">
    <location>
        <begin position="284"/>
        <end position="304"/>
    </location>
</feature>
<evidence type="ECO:0000256" key="2">
    <source>
        <dbReference type="ARBA" id="ARBA00022692"/>
    </source>
</evidence>
<protein>
    <recommendedName>
        <fullName evidence="7">Sugar phosphate transporter domain-containing protein</fullName>
    </recommendedName>
</protein>
<evidence type="ECO:0000256" key="4">
    <source>
        <dbReference type="ARBA" id="ARBA00023136"/>
    </source>
</evidence>
<keyword evidence="9" id="KW-1185">Reference proteome</keyword>
<feature type="transmembrane region" description="Helical" evidence="6">
    <location>
        <begin position="160"/>
        <end position="180"/>
    </location>
</feature>
<feature type="transmembrane region" description="Helical" evidence="6">
    <location>
        <begin position="257"/>
        <end position="277"/>
    </location>
</feature>
<feature type="transmembrane region" description="Helical" evidence="6">
    <location>
        <begin position="186"/>
        <end position="206"/>
    </location>
</feature>
<evidence type="ECO:0000256" key="3">
    <source>
        <dbReference type="ARBA" id="ARBA00022989"/>
    </source>
</evidence>
<dbReference type="GO" id="GO:0016020">
    <property type="term" value="C:membrane"/>
    <property type="evidence" value="ECO:0007669"/>
    <property type="project" value="UniProtKB-SubCell"/>
</dbReference>
<dbReference type="AlphaFoldDB" id="A0ABD3QTY0"/>
<comment type="subcellular location">
    <subcellularLocation>
        <location evidence="1">Membrane</location>
        <topology evidence="1">Multi-pass membrane protein</topology>
    </subcellularLocation>
</comment>
<feature type="transmembrane region" description="Helical" evidence="6">
    <location>
        <begin position="310"/>
        <end position="330"/>
    </location>
</feature>
<evidence type="ECO:0000256" key="5">
    <source>
        <dbReference type="SAM" id="MobiDB-lite"/>
    </source>
</evidence>
<feature type="compositionally biased region" description="Basic and acidic residues" evidence="5">
    <location>
        <begin position="19"/>
        <end position="33"/>
    </location>
</feature>
<keyword evidence="2 6" id="KW-0812">Transmembrane</keyword>
<evidence type="ECO:0000313" key="8">
    <source>
        <dbReference type="EMBL" id="KAL3803982.1"/>
    </source>
</evidence>
<feature type="transmembrane region" description="Helical" evidence="6">
    <location>
        <begin position="47"/>
        <end position="65"/>
    </location>
</feature>